<dbReference type="SUPFAM" id="SSF46689">
    <property type="entry name" value="Homeodomain-like"/>
    <property type="match status" value="1"/>
</dbReference>
<dbReference type="EMBL" id="BX248359">
    <property type="protein sequence ID" value="CAE50494.1"/>
    <property type="molecule type" value="Genomic_DNA"/>
</dbReference>
<protein>
    <submittedName>
        <fullName evidence="3">Possible transposase</fullName>
    </submittedName>
</protein>
<dbReference type="InterPro" id="IPR012337">
    <property type="entry name" value="RNaseH-like_sf"/>
</dbReference>
<dbReference type="InterPro" id="IPR050900">
    <property type="entry name" value="Transposase_IS3/IS150/IS904"/>
</dbReference>
<dbReference type="InterPro" id="IPR036397">
    <property type="entry name" value="RNaseH_sf"/>
</dbReference>
<dbReference type="SUPFAM" id="SSF53098">
    <property type="entry name" value="Ribonuclease H-like"/>
    <property type="match status" value="1"/>
</dbReference>
<evidence type="ECO:0000259" key="2">
    <source>
        <dbReference type="PROSITE" id="PS50994"/>
    </source>
</evidence>
<dbReference type="InterPro" id="IPR025948">
    <property type="entry name" value="HTH-like_dom"/>
</dbReference>
<dbReference type="Pfam" id="PF13333">
    <property type="entry name" value="rve_2"/>
    <property type="match status" value="1"/>
</dbReference>
<dbReference type="Pfam" id="PF06056">
    <property type="entry name" value="Terminase_5"/>
    <property type="match status" value="1"/>
</dbReference>
<dbReference type="Pfam" id="PF13276">
    <property type="entry name" value="HTH_21"/>
    <property type="match status" value="1"/>
</dbReference>
<feature type="domain" description="Integrase catalytic" evidence="2">
    <location>
        <begin position="305"/>
        <end position="482"/>
    </location>
</feature>
<name>Q6NFD1_CORDI</name>
<gene>
    <name evidence="3" type="ordered locus">DIP1963</name>
</gene>
<reference evidence="3 4" key="1">
    <citation type="journal article" date="2003" name="Nucleic Acids Res.">
        <title>The complete genome sequence and analysis of Corynebacterium diphtheriae NCTC13129.</title>
        <authorList>
            <person name="Cerdeno-Tarraga A.M."/>
            <person name="Efstratiou A."/>
            <person name="Dover L.G."/>
            <person name="Holden M.T.G."/>
            <person name="Pallen M."/>
            <person name="Bentley S.D."/>
            <person name="Besra G.S."/>
            <person name="Churcher C."/>
            <person name="James K.D."/>
            <person name="De Zoysa A."/>
            <person name="Chillingworth T."/>
            <person name="Cronin A."/>
            <person name="Dowd L."/>
            <person name="Feltwell T."/>
            <person name="Hamlin N."/>
            <person name="Holroyd S."/>
            <person name="Jagels K."/>
            <person name="Moule S."/>
            <person name="Quail M.A."/>
            <person name="Rabbinowitsch E."/>
            <person name="Rutherford K."/>
            <person name="Thomson N.R."/>
            <person name="Unwin L."/>
            <person name="Whitehead S."/>
            <person name="Barrell B.G.Parkhill.J."/>
        </authorList>
    </citation>
    <scope>NUCLEOTIDE SEQUENCE [LARGE SCALE GENOMIC DNA]</scope>
    <source>
        <strain evidence="4">ATCC 700971 / NCTC 13129 / Biotype gravis</strain>
    </source>
</reference>
<keyword evidence="4" id="KW-1185">Reference proteome</keyword>
<dbReference type="Gene3D" id="3.30.420.10">
    <property type="entry name" value="Ribonuclease H-like superfamily/Ribonuclease H"/>
    <property type="match status" value="1"/>
</dbReference>
<organism evidence="3 4">
    <name type="scientific">Corynebacterium diphtheriae (strain ATCC 700971 / NCTC 13129 / Biotype gravis)</name>
    <dbReference type="NCBI Taxonomy" id="257309"/>
    <lineage>
        <taxon>Bacteria</taxon>
        <taxon>Bacillati</taxon>
        <taxon>Actinomycetota</taxon>
        <taxon>Actinomycetes</taxon>
        <taxon>Mycobacteriales</taxon>
        <taxon>Corynebacteriaceae</taxon>
        <taxon>Corynebacterium</taxon>
    </lineage>
</organism>
<proteinExistence type="predicted"/>
<evidence type="ECO:0000313" key="3">
    <source>
        <dbReference type="EMBL" id="CAE50494.1"/>
    </source>
</evidence>
<dbReference type="InterPro" id="IPR001584">
    <property type="entry name" value="Integrase_cat-core"/>
</dbReference>
<dbReference type="Pfam" id="PF00665">
    <property type="entry name" value="rve"/>
    <property type="match status" value="1"/>
</dbReference>
<dbReference type="InterPro" id="IPR009057">
    <property type="entry name" value="Homeodomain-like_sf"/>
</dbReference>
<dbReference type="PANTHER" id="PTHR46889">
    <property type="entry name" value="TRANSPOSASE INSF FOR INSERTION SEQUENCE IS3B-RELATED"/>
    <property type="match status" value="1"/>
</dbReference>
<dbReference type="GO" id="GO:0003676">
    <property type="term" value="F:nucleic acid binding"/>
    <property type="evidence" value="ECO:0007669"/>
    <property type="project" value="InterPro"/>
</dbReference>
<dbReference type="NCBIfam" id="NF033516">
    <property type="entry name" value="transpos_IS3"/>
    <property type="match status" value="1"/>
</dbReference>
<evidence type="ECO:0000256" key="1">
    <source>
        <dbReference type="ARBA" id="ARBA00002286"/>
    </source>
</evidence>
<dbReference type="AlphaFoldDB" id="Q6NFD1"/>
<dbReference type="KEGG" id="cdi:DIP1963"/>
<dbReference type="PANTHER" id="PTHR46889:SF4">
    <property type="entry name" value="TRANSPOSASE INSO FOR INSERTION SEQUENCE ELEMENT IS911B-RELATED"/>
    <property type="match status" value="1"/>
</dbReference>
<comment type="function">
    <text evidence="1">Involved in the transposition of the insertion sequence.</text>
</comment>
<dbReference type="Proteomes" id="UP000002198">
    <property type="component" value="Chromosome"/>
</dbReference>
<evidence type="ECO:0000313" key="4">
    <source>
        <dbReference type="Proteomes" id="UP000002198"/>
    </source>
</evidence>
<accession>Q6NFD1</accession>
<dbReference type="GO" id="GO:0015074">
    <property type="term" value="P:DNA integration"/>
    <property type="evidence" value="ECO:0007669"/>
    <property type="project" value="InterPro"/>
</dbReference>
<dbReference type="PROSITE" id="PS50994">
    <property type="entry name" value="INTEGRASE"/>
    <property type="match status" value="1"/>
</dbReference>
<dbReference type="InterPro" id="IPR010332">
    <property type="entry name" value="ATPase_terminase-su_N"/>
</dbReference>
<dbReference type="HOGENOM" id="CLU_027402_27_5_11"/>
<dbReference type="InterPro" id="IPR048020">
    <property type="entry name" value="Transpos_IS3"/>
</dbReference>
<sequence length="483" mass="55064">MIRQAQNSVRCFTGDADGILEDSIMNRSYTNTQKRTALRVYKRTQSVTKTVRELGYPGRWTLYKWLREPKTPPQPRKQAKTLTHYPYEVKLRAVELFHNGWRPADIAQECCLHTHASVYAWAQRYRKEGQWGLMSKKERAGHGRIPTKAALEKSLPDNPTQLKQQMATLLVEKAVLEKELEIIKKDVSVIPGQLSNKHKTDVVDALRSTFPLAMLLAASGLAASSFYYHLKKRRMPDKHAAIRSMVHRISSDSHNTYGYRRIWWQLRHLGITISEKVVRRLMREEAITVRFPKRKVKYSSYQGEISPAPPNLVNRCFHATAANTLWLTDISVFAVNEGRVYLSVIIDCFDGKVVAAKTSVNPTMELAESTLQAAIDAEGLPPDGSLVIHSDRGVHYRGRSWHSLTAKYGIVRSMSKKGCSPDNAACEGFFGRMKNEMYYGKRWQTIQELDDAIAAYIEFYNNHRIKVSLNGMSIARYRMAAVA</sequence>